<dbReference type="Pfam" id="PF09719">
    <property type="entry name" value="C_GCAxxG_C_C"/>
    <property type="match status" value="1"/>
</dbReference>
<accession>A0A0F9FPS6</accession>
<evidence type="ECO:0000313" key="1">
    <source>
        <dbReference type="EMBL" id="KKL88519.1"/>
    </source>
</evidence>
<dbReference type="EMBL" id="LAZR01020543">
    <property type="protein sequence ID" value="KKL88519.1"/>
    <property type="molecule type" value="Genomic_DNA"/>
</dbReference>
<name>A0A0F9FPS6_9ZZZZ</name>
<sequence>MKEKNNRIKEIVDKARKIAEGYFSRGEFFCSESVVHTINQLMGSPLPHQITKLASGFPIGLGKSGCLCGAISGGVIALGIAYGRNHGETMNPKMFPLSAKLHDFIKEQYGSTCCRVLIKDYDFESPERKKHCIKITGEVAAFVTEVFLKDASYTEVITNSDVFS</sequence>
<protein>
    <recommendedName>
        <fullName evidence="2">C_GCAxxG_C_C family protein</fullName>
    </recommendedName>
</protein>
<gene>
    <name evidence="1" type="ORF">LCGC14_1923900</name>
</gene>
<evidence type="ECO:0008006" key="2">
    <source>
        <dbReference type="Google" id="ProtNLM"/>
    </source>
</evidence>
<dbReference type="InterPro" id="IPR036280">
    <property type="entry name" value="Multihaem_cyt_sf"/>
</dbReference>
<reference evidence="1" key="1">
    <citation type="journal article" date="2015" name="Nature">
        <title>Complex archaea that bridge the gap between prokaryotes and eukaryotes.</title>
        <authorList>
            <person name="Spang A."/>
            <person name="Saw J.H."/>
            <person name="Jorgensen S.L."/>
            <person name="Zaremba-Niedzwiedzka K."/>
            <person name="Martijn J."/>
            <person name="Lind A.E."/>
            <person name="van Eijk R."/>
            <person name="Schleper C."/>
            <person name="Guy L."/>
            <person name="Ettema T.J."/>
        </authorList>
    </citation>
    <scope>NUCLEOTIDE SEQUENCE</scope>
</reference>
<proteinExistence type="predicted"/>
<dbReference type="InterPro" id="IPR010181">
    <property type="entry name" value="CGCAxxGCC_motif"/>
</dbReference>
<dbReference type="NCBIfam" id="TIGR01909">
    <property type="entry name" value="C_GCAxxG_C_C"/>
    <property type="match status" value="1"/>
</dbReference>
<dbReference type="SUPFAM" id="SSF48695">
    <property type="entry name" value="Multiheme cytochromes"/>
    <property type="match status" value="1"/>
</dbReference>
<organism evidence="1">
    <name type="scientific">marine sediment metagenome</name>
    <dbReference type="NCBI Taxonomy" id="412755"/>
    <lineage>
        <taxon>unclassified sequences</taxon>
        <taxon>metagenomes</taxon>
        <taxon>ecological metagenomes</taxon>
    </lineage>
</organism>
<comment type="caution">
    <text evidence="1">The sequence shown here is derived from an EMBL/GenBank/DDBJ whole genome shotgun (WGS) entry which is preliminary data.</text>
</comment>
<dbReference type="AlphaFoldDB" id="A0A0F9FPS6"/>